<name>A0A2H3KEM7_9FLAO</name>
<comment type="caution">
    <text evidence="1">The sequence shown here is derived from an EMBL/GenBank/DDBJ whole genome shotgun (WGS) entry which is preliminary data.</text>
</comment>
<dbReference type="AlphaFoldDB" id="A0A2H3KEM7"/>
<organism evidence="1 2">
    <name type="scientific">Flavobacterium branchiophilum</name>
    <dbReference type="NCBI Taxonomy" id="55197"/>
    <lineage>
        <taxon>Bacteria</taxon>
        <taxon>Pseudomonadati</taxon>
        <taxon>Bacteroidota</taxon>
        <taxon>Flavobacteriia</taxon>
        <taxon>Flavobacteriales</taxon>
        <taxon>Flavobacteriaceae</taxon>
        <taxon>Flavobacterium</taxon>
    </lineage>
</organism>
<accession>A0A2H3KEM7</accession>
<dbReference type="Proteomes" id="UP000220828">
    <property type="component" value="Unassembled WGS sequence"/>
</dbReference>
<evidence type="ECO:0000313" key="1">
    <source>
        <dbReference type="EMBL" id="PDS26799.1"/>
    </source>
</evidence>
<reference evidence="1 2" key="1">
    <citation type="submission" date="2017-09" db="EMBL/GenBank/DDBJ databases">
        <title>Whole genomes of Flavobacteriaceae.</title>
        <authorList>
            <person name="Stine C."/>
            <person name="Li C."/>
            <person name="Tadesse D."/>
        </authorList>
    </citation>
    <scope>NUCLEOTIDE SEQUENCE [LARGE SCALE GENOMIC DNA]</scope>
    <source>
        <strain evidence="1 2">ATCC 35036</strain>
    </source>
</reference>
<gene>
    <name evidence="1" type="ORF">B0A77_00870</name>
</gene>
<evidence type="ECO:0000313" key="2">
    <source>
        <dbReference type="Proteomes" id="UP000220828"/>
    </source>
</evidence>
<protein>
    <submittedName>
        <fullName evidence="1">Uncharacterized protein</fullName>
    </submittedName>
</protein>
<proteinExistence type="predicted"/>
<dbReference type="EMBL" id="PCMW01000007">
    <property type="protein sequence ID" value="PDS26799.1"/>
    <property type="molecule type" value="Genomic_DNA"/>
</dbReference>
<sequence length="97" mass="11354">MFTNSNVEIALQIVIQLETQQHQTDWHFLAQPFDLAFFSTDILQHDCFFEVFSMFFLQHDFELVSQANDVIGHIKHPITNKSISIFLFKIIIPINIS</sequence>